<gene>
    <name evidence="1" type="ORF">ZHAS_00011668</name>
</gene>
<dbReference type="EnsemblMetazoa" id="ASIC011668-RA">
    <property type="protein sequence ID" value="ASIC011668-PA"/>
    <property type="gene ID" value="ASIC011668"/>
</dbReference>
<evidence type="ECO:0000313" key="3">
    <source>
        <dbReference type="Proteomes" id="UP000030765"/>
    </source>
</evidence>
<keyword evidence="3" id="KW-1185">Reference proteome</keyword>
<sequence>MGCLGRGKKNSGTLGGWGRTLDHSQKWLGQIAIGPRQYVSRICTVSLAPAGHTECGVAFSAGGRQPPLGMVGIFGDDRTTNTTGIPHECETFCPRKSPPAV</sequence>
<dbReference type="Proteomes" id="UP000030765">
    <property type="component" value="Unassembled WGS sequence"/>
</dbReference>
<dbReference type="EMBL" id="ATLV01019157">
    <property type="status" value="NOT_ANNOTATED_CDS"/>
    <property type="molecule type" value="Genomic_DNA"/>
</dbReference>
<accession>A0A084W0S9</accession>
<dbReference type="AlphaFoldDB" id="A0A084W0S9"/>
<evidence type="ECO:0000313" key="1">
    <source>
        <dbReference type="EMBL" id="KFB43823.1"/>
    </source>
</evidence>
<dbReference type="VEuPathDB" id="VectorBase:ASIC011668"/>
<organism evidence="1">
    <name type="scientific">Anopheles sinensis</name>
    <name type="common">Mosquito</name>
    <dbReference type="NCBI Taxonomy" id="74873"/>
    <lineage>
        <taxon>Eukaryota</taxon>
        <taxon>Metazoa</taxon>
        <taxon>Ecdysozoa</taxon>
        <taxon>Arthropoda</taxon>
        <taxon>Hexapoda</taxon>
        <taxon>Insecta</taxon>
        <taxon>Pterygota</taxon>
        <taxon>Neoptera</taxon>
        <taxon>Endopterygota</taxon>
        <taxon>Diptera</taxon>
        <taxon>Nematocera</taxon>
        <taxon>Culicoidea</taxon>
        <taxon>Culicidae</taxon>
        <taxon>Anophelinae</taxon>
        <taxon>Anopheles</taxon>
    </lineage>
</organism>
<dbReference type="EMBL" id="KE525263">
    <property type="protein sequence ID" value="KFB43823.1"/>
    <property type="molecule type" value="Genomic_DNA"/>
</dbReference>
<reference evidence="2" key="2">
    <citation type="submission" date="2020-05" db="UniProtKB">
        <authorList>
            <consortium name="EnsemblMetazoa"/>
        </authorList>
    </citation>
    <scope>IDENTIFICATION</scope>
</reference>
<protein>
    <submittedName>
        <fullName evidence="1 2">Alpha-N-acetylglucosaminidase-like protein</fullName>
    </submittedName>
</protein>
<reference evidence="1 3" key="1">
    <citation type="journal article" date="2014" name="BMC Genomics">
        <title>Genome sequence of Anopheles sinensis provides insight into genetics basis of mosquito competence for malaria parasites.</title>
        <authorList>
            <person name="Zhou D."/>
            <person name="Zhang D."/>
            <person name="Ding G."/>
            <person name="Shi L."/>
            <person name="Hou Q."/>
            <person name="Ye Y."/>
            <person name="Xu Y."/>
            <person name="Zhou H."/>
            <person name="Xiong C."/>
            <person name="Li S."/>
            <person name="Yu J."/>
            <person name="Hong S."/>
            <person name="Yu X."/>
            <person name="Zou P."/>
            <person name="Chen C."/>
            <person name="Chang X."/>
            <person name="Wang W."/>
            <person name="Lv Y."/>
            <person name="Sun Y."/>
            <person name="Ma L."/>
            <person name="Shen B."/>
            <person name="Zhu C."/>
        </authorList>
    </citation>
    <scope>NUCLEOTIDE SEQUENCE [LARGE SCALE GENOMIC DNA]</scope>
</reference>
<proteinExistence type="predicted"/>
<name>A0A084W0S9_ANOSI</name>
<evidence type="ECO:0000313" key="2">
    <source>
        <dbReference type="EnsemblMetazoa" id="ASIC011668-PA"/>
    </source>
</evidence>